<dbReference type="Proteomes" id="UP001199795">
    <property type="component" value="Unassembled WGS sequence"/>
</dbReference>
<dbReference type="EMBL" id="JAKKDU010000020">
    <property type="protein sequence ID" value="MCF7569475.1"/>
    <property type="molecule type" value="Genomic_DNA"/>
</dbReference>
<evidence type="ECO:0000313" key="1">
    <source>
        <dbReference type="EMBL" id="MCF7569475.1"/>
    </source>
</evidence>
<protein>
    <submittedName>
        <fullName evidence="1">Uncharacterized protein</fullName>
    </submittedName>
</protein>
<keyword evidence="2" id="KW-1185">Reference proteome</keyword>
<accession>A0AAE3EST1</accession>
<evidence type="ECO:0000313" key="2">
    <source>
        <dbReference type="Proteomes" id="UP001199795"/>
    </source>
</evidence>
<comment type="caution">
    <text evidence="1">The sequence shown here is derived from an EMBL/GenBank/DDBJ whole genome shotgun (WGS) entry which is preliminary data.</text>
</comment>
<proteinExistence type="predicted"/>
<name>A0AAE3EST1_9FLAO</name>
<sequence length="441" mass="52993">MISDKIKNLFSFIDFLHANISNFKEYDEVINDYRVLIKQANDLNHEQDYSDKIQYNKLANEIDEKYKILKNNVIDLIEVKINELNVCDFENLNTIYNWNISEIDKLKYDFNENDINEILKCESKYIEYRLSTKINYLSKPERLNSYLDKLFKGLFTFFSPDKIENKQVSKNEIFELTIENLKNYGLSSIQAIEFYEAKGTLQCDEGNFFVMENKVYTGIEFFRQTCFNNGELKFPFNCPNLFPEYFDLALNEYRQEQKQILGKLYNESDQLKKFVNVQIKFMQSRIEAQKEYLLKHKYHKYKNREKEIIVCEAYIQYLKRKIDESQETETNKHDEVLLKNCKPKIFKNDLGFTLFTKMFELYKDENKDNANFSFLFFAMKKDFLVCSQVDFVNFLQSENYDRNINKIDSRQWRLDLSGNNKSKLYNSIKDQLQKKHKKSTI</sequence>
<gene>
    <name evidence="1" type="ORF">L3X37_14065</name>
</gene>
<organism evidence="1 2">
    <name type="scientific">Wocania arenilitoris</name>
    <dbReference type="NCBI Taxonomy" id="2044858"/>
    <lineage>
        <taxon>Bacteria</taxon>
        <taxon>Pseudomonadati</taxon>
        <taxon>Bacteroidota</taxon>
        <taxon>Flavobacteriia</taxon>
        <taxon>Flavobacteriales</taxon>
        <taxon>Flavobacteriaceae</taxon>
        <taxon>Wocania</taxon>
    </lineage>
</organism>
<dbReference type="AlphaFoldDB" id="A0AAE3EST1"/>
<dbReference type="RefSeq" id="WP_237240805.1">
    <property type="nucleotide sequence ID" value="NZ_JAKKDU010000020.1"/>
</dbReference>
<reference evidence="1" key="1">
    <citation type="submission" date="2022-01" db="EMBL/GenBank/DDBJ databases">
        <title>Draft genome sequence of Sabulilitoribacter arenilitoris KCTC 52401.</title>
        <authorList>
            <person name="Oh J.-S."/>
        </authorList>
    </citation>
    <scope>NUCLEOTIDE SEQUENCE</scope>
    <source>
        <strain evidence="1">HMF6543</strain>
    </source>
</reference>